<comment type="catalytic activity">
    <reaction evidence="5">
        <text>L-arginyl-[protein] + S-adenosyl-L-methionine = N(omega)-methyl-L-arginyl-[protein] + S-adenosyl-L-homocysteine + H(+)</text>
        <dbReference type="Rhea" id="RHEA:48100"/>
        <dbReference type="Rhea" id="RHEA-COMP:10532"/>
        <dbReference type="Rhea" id="RHEA-COMP:11990"/>
        <dbReference type="ChEBI" id="CHEBI:15378"/>
        <dbReference type="ChEBI" id="CHEBI:29965"/>
        <dbReference type="ChEBI" id="CHEBI:57856"/>
        <dbReference type="ChEBI" id="CHEBI:59789"/>
        <dbReference type="ChEBI" id="CHEBI:65280"/>
    </reaction>
    <physiologicalReaction direction="left-to-right" evidence="5">
        <dbReference type="Rhea" id="RHEA:48101"/>
    </physiologicalReaction>
</comment>
<evidence type="ECO:0000256" key="6">
    <source>
        <dbReference type="PROSITE-ProRule" id="PRU01015"/>
    </source>
</evidence>
<name>Q7RSZ1_PLAYO</name>
<organism evidence="9 10">
    <name type="scientific">Plasmodium yoelii yoelii</name>
    <dbReference type="NCBI Taxonomy" id="73239"/>
    <lineage>
        <taxon>Eukaryota</taxon>
        <taxon>Sar</taxon>
        <taxon>Alveolata</taxon>
        <taxon>Apicomplexa</taxon>
        <taxon>Aconoidasida</taxon>
        <taxon>Haemosporida</taxon>
        <taxon>Plasmodiidae</taxon>
        <taxon>Plasmodium</taxon>
        <taxon>Plasmodium (Vinckeia)</taxon>
    </lineage>
</organism>
<dbReference type="GO" id="GO:0035242">
    <property type="term" value="F:protein-arginine omega-N asymmetric methyltransferase activity"/>
    <property type="evidence" value="ECO:0007669"/>
    <property type="project" value="UniProtKB-EC"/>
</dbReference>
<dbReference type="GO" id="GO:0005634">
    <property type="term" value="C:nucleus"/>
    <property type="evidence" value="ECO:0007669"/>
    <property type="project" value="TreeGrafter"/>
</dbReference>
<dbReference type="Proteomes" id="UP000008553">
    <property type="component" value="Unassembled WGS sequence"/>
</dbReference>
<dbReference type="STRING" id="73239.Q7RSZ1"/>
<feature type="domain" description="Protein arginine N-methyltransferase" evidence="8">
    <location>
        <begin position="221"/>
        <end position="347"/>
    </location>
</feature>
<dbReference type="GO" id="GO:0042054">
    <property type="term" value="F:histone methyltransferase activity"/>
    <property type="evidence" value="ECO:0007669"/>
    <property type="project" value="TreeGrafter"/>
</dbReference>
<keyword evidence="3 6" id="KW-0808">Transferase</keyword>
<reference evidence="9 10" key="1">
    <citation type="journal article" date="2002" name="Nature">
        <title>Genome sequence and comparative analysis of the model rodent malaria parasite Plasmodium yoelii yoelii.</title>
        <authorList>
            <person name="Carlton J.M."/>
            <person name="Angiuoli S.V."/>
            <person name="Suh B.B."/>
            <person name="Kooij T.W."/>
            <person name="Pertea M."/>
            <person name="Silva J.C."/>
            <person name="Ermolaeva M.D."/>
            <person name="Allen J.E."/>
            <person name="Selengut J.D."/>
            <person name="Koo H.L."/>
            <person name="Peterson J.D."/>
            <person name="Pop M."/>
            <person name="Kosack D.S."/>
            <person name="Shumway M.F."/>
            <person name="Bidwell S.L."/>
            <person name="Shallom S.J."/>
            <person name="van Aken S.E."/>
            <person name="Riedmuller S.B."/>
            <person name="Feldblyum T.V."/>
            <person name="Cho J.K."/>
            <person name="Quackenbush J."/>
            <person name="Sedegah M."/>
            <person name="Shoaibi A."/>
            <person name="Cummings L.M."/>
            <person name="Florens L."/>
            <person name="Yates J.R."/>
            <person name="Raine J.D."/>
            <person name="Sinden R.E."/>
            <person name="Harris M.A."/>
            <person name="Cunningham D.A."/>
            <person name="Preiser P.R."/>
            <person name="Bergman L.W."/>
            <person name="Vaidya A.B."/>
            <person name="van Lin L.H."/>
            <person name="Janse C.J."/>
            <person name="Waters A.P."/>
            <person name="Smith H.O."/>
            <person name="White O.R."/>
            <person name="Salzberg S.L."/>
            <person name="Venter J.C."/>
            <person name="Fraser C.M."/>
            <person name="Hoffman S.L."/>
            <person name="Gardner M.J."/>
            <person name="Carucci D.J."/>
        </authorList>
    </citation>
    <scope>NUCLEOTIDE SEQUENCE [LARGE SCALE GENOMIC DNA]</scope>
    <source>
        <strain evidence="9 10">17XNL</strain>
    </source>
</reference>
<evidence type="ECO:0000256" key="1">
    <source>
        <dbReference type="ARBA" id="ARBA00011925"/>
    </source>
</evidence>
<dbReference type="InterPro" id="IPR041698">
    <property type="entry name" value="Methyltransf_25"/>
</dbReference>
<gene>
    <name evidence="9" type="ORF">PY00210</name>
</gene>
<evidence type="ECO:0000256" key="2">
    <source>
        <dbReference type="ARBA" id="ARBA00022603"/>
    </source>
</evidence>
<dbReference type="FunFam" id="3.40.50.150:FF:000003">
    <property type="entry name" value="Blast:Protein arginine N-methyltransferase 1"/>
    <property type="match status" value="1"/>
</dbReference>
<dbReference type="Gene3D" id="2.70.160.11">
    <property type="entry name" value="Hnrnp arginine n-methyltransferase1"/>
    <property type="match status" value="1"/>
</dbReference>
<keyword evidence="10" id="KW-1185">Reference proteome</keyword>
<dbReference type="PANTHER" id="PTHR11006:SF53">
    <property type="entry name" value="PROTEIN ARGININE N-METHYLTRANSFERASE 3"/>
    <property type="match status" value="1"/>
</dbReference>
<dbReference type="EC" id="2.1.1.319" evidence="1"/>
<dbReference type="GO" id="GO:0032259">
    <property type="term" value="P:methylation"/>
    <property type="evidence" value="ECO:0007669"/>
    <property type="project" value="UniProtKB-KW"/>
</dbReference>
<keyword evidence="4 6" id="KW-0949">S-adenosyl-L-methionine</keyword>
<dbReference type="InterPro" id="IPR029063">
    <property type="entry name" value="SAM-dependent_MTases_sf"/>
</dbReference>
<evidence type="ECO:0000256" key="4">
    <source>
        <dbReference type="ARBA" id="ARBA00022691"/>
    </source>
</evidence>
<proteinExistence type="predicted"/>
<feature type="domain" description="Methyltransferase" evidence="7">
    <location>
        <begin position="114"/>
        <end position="211"/>
    </location>
</feature>
<evidence type="ECO:0000256" key="3">
    <source>
        <dbReference type="ARBA" id="ARBA00022679"/>
    </source>
</evidence>
<dbReference type="Pfam" id="PF13649">
    <property type="entry name" value="Methyltransf_25"/>
    <property type="match status" value="1"/>
</dbReference>
<dbReference type="FunCoup" id="Q7RSZ1">
    <property type="interactions" value="324"/>
</dbReference>
<accession>Q7RSZ1</accession>
<evidence type="ECO:0000259" key="7">
    <source>
        <dbReference type="Pfam" id="PF13649"/>
    </source>
</evidence>
<dbReference type="InterPro" id="IPR025799">
    <property type="entry name" value="Arg_MeTrfase"/>
</dbReference>
<dbReference type="InterPro" id="IPR055135">
    <property type="entry name" value="PRMT_dom"/>
</dbReference>
<dbReference type="EMBL" id="AABL01000055">
    <property type="protein sequence ID" value="EAA21450.1"/>
    <property type="molecule type" value="Genomic_DNA"/>
</dbReference>
<dbReference type="PROSITE" id="PS51678">
    <property type="entry name" value="SAM_MT_PRMT"/>
    <property type="match status" value="1"/>
</dbReference>
<dbReference type="PaxDb" id="73239-Q7RSZ1"/>
<evidence type="ECO:0000259" key="8">
    <source>
        <dbReference type="Pfam" id="PF22528"/>
    </source>
</evidence>
<comment type="caution">
    <text evidence="9">The sequence shown here is derived from an EMBL/GenBank/DDBJ whole genome shotgun (WGS) entry which is preliminary data.</text>
</comment>
<evidence type="ECO:0000256" key="5">
    <source>
        <dbReference type="ARBA" id="ARBA00049303"/>
    </source>
</evidence>
<evidence type="ECO:0000313" key="10">
    <source>
        <dbReference type="Proteomes" id="UP000008553"/>
    </source>
</evidence>
<evidence type="ECO:0000313" key="9">
    <source>
        <dbReference type="EMBL" id="EAA21450.1"/>
    </source>
</evidence>
<dbReference type="CDD" id="cd02440">
    <property type="entry name" value="AdoMet_MTases"/>
    <property type="match status" value="1"/>
</dbReference>
<dbReference type="AlphaFoldDB" id="Q7RSZ1"/>
<sequence length="362" mass="42245">MSKKYIHTENKYEEKGKHFNAQNGSQNFSQDALKQFYNSWDKLYKEEIKNEERKNFIKCDEDGTEKDMENGNKEYFNSYAYIHIHEDMIKDEIRTRSYYDAIRKNEHLIKDKIVLDVGCGTGILSFFAAKHGAKHVYSIEKSNIIYTALNIRDANNLTDKITFIKGLAENITLPVEKVDIIISEWMGYCLLYENMLDTVLFCRDKWLKPGGIIFPDKAYMYIAEEVVIDYVDKNYVVTNSSCILKLDLNTCTKEDLSFVSPFTITMTRRDYIHALVIWFDISFSACHTDVSFTTGPYGPNTHWKQIVLYTNHIITGEKNETLKGMFALKKNEQNNRYIDMKLHYNFSGAHSKVESTQFFNIS</sequence>
<protein>
    <recommendedName>
        <fullName evidence="1">type I protein arginine methyltransferase</fullName>
        <ecNumber evidence="1">2.1.1.319</ecNumber>
    </recommendedName>
</protein>
<keyword evidence="2 6" id="KW-0489">Methyltransferase</keyword>
<dbReference type="Pfam" id="PF22528">
    <property type="entry name" value="PRMT_C"/>
    <property type="match status" value="1"/>
</dbReference>
<dbReference type="InParanoid" id="Q7RSZ1"/>
<dbReference type="SUPFAM" id="SSF53335">
    <property type="entry name" value="S-adenosyl-L-methionine-dependent methyltransferases"/>
    <property type="match status" value="1"/>
</dbReference>
<dbReference type="PANTHER" id="PTHR11006">
    <property type="entry name" value="PROTEIN ARGININE N-METHYLTRANSFERASE"/>
    <property type="match status" value="1"/>
</dbReference>
<dbReference type="Gene3D" id="3.40.50.150">
    <property type="entry name" value="Vaccinia Virus protein VP39"/>
    <property type="match status" value="1"/>
</dbReference>